<sequence>MADFYPRSISDCVVLVFICYVAYRWVASRRSAPLPPGSKGLPVLGNSYQIPTHK</sequence>
<proteinExistence type="predicted"/>
<organism evidence="1 2">
    <name type="scientific">Thelephora ganbajun</name>
    <name type="common">Ganba fungus</name>
    <dbReference type="NCBI Taxonomy" id="370292"/>
    <lineage>
        <taxon>Eukaryota</taxon>
        <taxon>Fungi</taxon>
        <taxon>Dikarya</taxon>
        <taxon>Basidiomycota</taxon>
        <taxon>Agaricomycotina</taxon>
        <taxon>Agaricomycetes</taxon>
        <taxon>Thelephorales</taxon>
        <taxon>Thelephoraceae</taxon>
        <taxon>Thelephora</taxon>
    </lineage>
</organism>
<keyword evidence="2" id="KW-1185">Reference proteome</keyword>
<reference evidence="1" key="2">
    <citation type="journal article" date="2020" name="Nat. Commun.">
        <title>Large-scale genome sequencing of mycorrhizal fungi provides insights into the early evolution of symbiotic traits.</title>
        <authorList>
            <person name="Miyauchi S."/>
            <person name="Kiss E."/>
            <person name="Kuo A."/>
            <person name="Drula E."/>
            <person name="Kohler A."/>
            <person name="Sanchez-Garcia M."/>
            <person name="Morin E."/>
            <person name="Andreopoulos B."/>
            <person name="Barry K.W."/>
            <person name="Bonito G."/>
            <person name="Buee M."/>
            <person name="Carver A."/>
            <person name="Chen C."/>
            <person name="Cichocki N."/>
            <person name="Clum A."/>
            <person name="Culley D."/>
            <person name="Crous P.W."/>
            <person name="Fauchery L."/>
            <person name="Girlanda M."/>
            <person name="Hayes R.D."/>
            <person name="Keri Z."/>
            <person name="LaButti K."/>
            <person name="Lipzen A."/>
            <person name="Lombard V."/>
            <person name="Magnuson J."/>
            <person name="Maillard F."/>
            <person name="Murat C."/>
            <person name="Nolan M."/>
            <person name="Ohm R.A."/>
            <person name="Pangilinan J."/>
            <person name="Pereira M.F."/>
            <person name="Perotto S."/>
            <person name="Peter M."/>
            <person name="Pfister S."/>
            <person name="Riley R."/>
            <person name="Sitrit Y."/>
            <person name="Stielow J.B."/>
            <person name="Szollosi G."/>
            <person name="Zifcakova L."/>
            <person name="Stursova M."/>
            <person name="Spatafora J.W."/>
            <person name="Tedersoo L."/>
            <person name="Vaario L.M."/>
            <person name="Yamada A."/>
            <person name="Yan M."/>
            <person name="Wang P."/>
            <person name="Xu J."/>
            <person name="Bruns T."/>
            <person name="Baldrian P."/>
            <person name="Vilgalys R."/>
            <person name="Dunand C."/>
            <person name="Henrissat B."/>
            <person name="Grigoriev I.V."/>
            <person name="Hibbett D."/>
            <person name="Nagy L.G."/>
            <person name="Martin F.M."/>
        </authorList>
    </citation>
    <scope>NUCLEOTIDE SEQUENCE</scope>
    <source>
        <strain evidence="1">P2</strain>
    </source>
</reference>
<dbReference type="EMBL" id="MU117968">
    <property type="protein sequence ID" value="KAF9652601.1"/>
    <property type="molecule type" value="Genomic_DNA"/>
</dbReference>
<protein>
    <submittedName>
        <fullName evidence="1">Uncharacterized protein</fullName>
    </submittedName>
</protein>
<dbReference type="Proteomes" id="UP000886501">
    <property type="component" value="Unassembled WGS sequence"/>
</dbReference>
<name>A0ACB6ZT44_THEGA</name>
<comment type="caution">
    <text evidence="1">The sequence shown here is derived from an EMBL/GenBank/DDBJ whole genome shotgun (WGS) entry which is preliminary data.</text>
</comment>
<evidence type="ECO:0000313" key="2">
    <source>
        <dbReference type="Proteomes" id="UP000886501"/>
    </source>
</evidence>
<gene>
    <name evidence="1" type="ORF">BDM02DRAFT_3109173</name>
</gene>
<reference evidence="1" key="1">
    <citation type="submission" date="2019-10" db="EMBL/GenBank/DDBJ databases">
        <authorList>
            <consortium name="DOE Joint Genome Institute"/>
            <person name="Kuo A."/>
            <person name="Miyauchi S."/>
            <person name="Kiss E."/>
            <person name="Drula E."/>
            <person name="Kohler A."/>
            <person name="Sanchez-Garcia M."/>
            <person name="Andreopoulos B."/>
            <person name="Barry K.W."/>
            <person name="Bonito G."/>
            <person name="Buee M."/>
            <person name="Carver A."/>
            <person name="Chen C."/>
            <person name="Cichocki N."/>
            <person name="Clum A."/>
            <person name="Culley D."/>
            <person name="Crous P.W."/>
            <person name="Fauchery L."/>
            <person name="Girlanda M."/>
            <person name="Hayes R."/>
            <person name="Keri Z."/>
            <person name="Labutti K."/>
            <person name="Lipzen A."/>
            <person name="Lombard V."/>
            <person name="Magnuson J."/>
            <person name="Maillard F."/>
            <person name="Morin E."/>
            <person name="Murat C."/>
            <person name="Nolan M."/>
            <person name="Ohm R."/>
            <person name="Pangilinan J."/>
            <person name="Pereira M."/>
            <person name="Perotto S."/>
            <person name="Peter M."/>
            <person name="Riley R."/>
            <person name="Sitrit Y."/>
            <person name="Stielow B."/>
            <person name="Szollosi G."/>
            <person name="Zifcakova L."/>
            <person name="Stursova M."/>
            <person name="Spatafora J.W."/>
            <person name="Tedersoo L."/>
            <person name="Vaario L.-M."/>
            <person name="Yamada A."/>
            <person name="Yan M."/>
            <person name="Wang P."/>
            <person name="Xu J."/>
            <person name="Bruns T."/>
            <person name="Baldrian P."/>
            <person name="Vilgalys R."/>
            <person name="Henrissat B."/>
            <person name="Grigoriev I.V."/>
            <person name="Hibbett D."/>
            <person name="Nagy L.G."/>
            <person name="Martin F.M."/>
        </authorList>
    </citation>
    <scope>NUCLEOTIDE SEQUENCE</scope>
    <source>
        <strain evidence="1">P2</strain>
    </source>
</reference>
<accession>A0ACB6ZT44</accession>
<evidence type="ECO:0000313" key="1">
    <source>
        <dbReference type="EMBL" id="KAF9652601.1"/>
    </source>
</evidence>